<feature type="binding site" evidence="1">
    <location>
        <position position="101"/>
    </location>
    <ligand>
        <name>S-adenosyl-L-methionine</name>
        <dbReference type="ChEBI" id="CHEBI:59789"/>
    </ligand>
</feature>
<dbReference type="InterPro" id="IPR007473">
    <property type="entry name" value="RlmJ"/>
</dbReference>
<feature type="binding site" evidence="1">
    <location>
        <begin position="144"/>
        <end position="145"/>
    </location>
    <ligand>
        <name>S-adenosyl-L-methionine</name>
        <dbReference type="ChEBI" id="CHEBI:59789"/>
    </ligand>
</feature>
<gene>
    <name evidence="1" type="primary">rlmJ</name>
    <name evidence="2" type="ORF">DES32_1137</name>
</gene>
<dbReference type="GO" id="GO:0070475">
    <property type="term" value="P:rRNA base methylation"/>
    <property type="evidence" value="ECO:0007669"/>
    <property type="project" value="UniProtKB-UniRule"/>
</dbReference>
<dbReference type="HAMAP" id="MF_00934">
    <property type="entry name" value="23SrRNA_methyltr_J"/>
    <property type="match status" value="1"/>
</dbReference>
<dbReference type="SUPFAM" id="SSF53335">
    <property type="entry name" value="S-adenosyl-L-methionine-dependent methyltransferases"/>
    <property type="match status" value="1"/>
</dbReference>
<evidence type="ECO:0000256" key="1">
    <source>
        <dbReference type="HAMAP-Rule" id="MF_00934"/>
    </source>
</evidence>
<keyword evidence="1 2" id="KW-0808">Transferase</keyword>
<dbReference type="PANTHER" id="PTHR37426">
    <property type="entry name" value="RIBOSOMAL RNA LARGE SUBUNIT METHYLTRANSFERASE J"/>
    <property type="match status" value="1"/>
</dbReference>
<comment type="similarity">
    <text evidence="1">Belongs to the RlmJ family.</text>
</comment>
<accession>A0A3D9YXL9</accession>
<evidence type="ECO:0000313" key="2">
    <source>
        <dbReference type="EMBL" id="REF87514.1"/>
    </source>
</evidence>
<dbReference type="OrthoDB" id="9791274at2"/>
<name>A0A3D9YXL9_9HYPH</name>
<keyword evidence="1 2" id="KW-0489">Methyltransferase</keyword>
<comment type="caution">
    <text evidence="2">The sequence shown here is derived from an EMBL/GenBank/DDBJ whole genome shotgun (WGS) entry which is preliminary data.</text>
</comment>
<dbReference type="InterPro" id="IPR029063">
    <property type="entry name" value="SAM-dependent_MTases_sf"/>
</dbReference>
<dbReference type="Pfam" id="PF04378">
    <property type="entry name" value="RsmJ"/>
    <property type="match status" value="1"/>
</dbReference>
<dbReference type="AlphaFoldDB" id="A0A3D9YXL9"/>
<dbReference type="Proteomes" id="UP000256900">
    <property type="component" value="Unassembled WGS sequence"/>
</dbReference>
<comment type="catalytic activity">
    <reaction evidence="1">
        <text>adenosine(2030) in 23S rRNA + S-adenosyl-L-methionine = N(6)-methyladenosine(2030) in 23S rRNA + S-adenosyl-L-homocysteine + H(+)</text>
        <dbReference type="Rhea" id="RHEA:43736"/>
        <dbReference type="Rhea" id="RHEA-COMP:10668"/>
        <dbReference type="Rhea" id="RHEA-COMP:10669"/>
        <dbReference type="ChEBI" id="CHEBI:15378"/>
        <dbReference type="ChEBI" id="CHEBI:57856"/>
        <dbReference type="ChEBI" id="CHEBI:59789"/>
        <dbReference type="ChEBI" id="CHEBI:74411"/>
        <dbReference type="ChEBI" id="CHEBI:74449"/>
        <dbReference type="EC" id="2.1.1.266"/>
    </reaction>
</comment>
<dbReference type="EC" id="2.1.1.266" evidence="1"/>
<evidence type="ECO:0000313" key="3">
    <source>
        <dbReference type="Proteomes" id="UP000256900"/>
    </source>
</evidence>
<dbReference type="RefSeq" id="WP_115835707.1">
    <property type="nucleotide sequence ID" value="NZ_CP025086.1"/>
</dbReference>
<feature type="binding site" evidence="1">
    <location>
        <position position="41"/>
    </location>
    <ligand>
        <name>S-adenosyl-L-methionine</name>
        <dbReference type="ChEBI" id="CHEBI:59789"/>
    </ligand>
</feature>
<dbReference type="GO" id="GO:0003723">
    <property type="term" value="F:RNA binding"/>
    <property type="evidence" value="ECO:0007669"/>
    <property type="project" value="UniProtKB-UniRule"/>
</dbReference>
<comment type="subunit">
    <text evidence="1">Monomer.</text>
</comment>
<dbReference type="GO" id="GO:0036307">
    <property type="term" value="F:23S rRNA (adenine(2030)-N(6))-methyltransferase activity"/>
    <property type="evidence" value="ECO:0007669"/>
    <property type="project" value="UniProtKB-UniRule"/>
</dbReference>
<reference evidence="2 3" key="1">
    <citation type="submission" date="2018-08" db="EMBL/GenBank/DDBJ databases">
        <title>Genomic Encyclopedia of Type Strains, Phase IV (KMG-IV): sequencing the most valuable type-strain genomes for metagenomic binning, comparative biology and taxonomic classification.</title>
        <authorList>
            <person name="Goeker M."/>
        </authorList>
    </citation>
    <scope>NUCLEOTIDE SEQUENCE [LARGE SCALE GENOMIC DNA]</scope>
    <source>
        <strain evidence="2 3">BW863</strain>
    </source>
</reference>
<organism evidence="2 3">
    <name type="scientific">Methylovirgula ligni</name>
    <dbReference type="NCBI Taxonomy" id="569860"/>
    <lineage>
        <taxon>Bacteria</taxon>
        <taxon>Pseudomonadati</taxon>
        <taxon>Pseudomonadota</taxon>
        <taxon>Alphaproteobacteria</taxon>
        <taxon>Hyphomicrobiales</taxon>
        <taxon>Beijerinckiaceae</taxon>
        <taxon>Methylovirgula</taxon>
    </lineage>
</organism>
<dbReference type="GO" id="GO:0005829">
    <property type="term" value="C:cytosol"/>
    <property type="evidence" value="ECO:0007669"/>
    <property type="project" value="TreeGrafter"/>
</dbReference>
<protein>
    <recommendedName>
        <fullName evidence="1">Ribosomal RNA large subunit methyltransferase J</fullName>
        <ecNumber evidence="1">2.1.1.266</ecNumber>
    </recommendedName>
    <alternativeName>
        <fullName evidence="1">23S rRNA (adenine(2030)-N6)-methyltransferase</fullName>
    </alternativeName>
    <alternativeName>
        <fullName evidence="1">23S rRNA m6A2030 methyltransferase</fullName>
    </alternativeName>
</protein>
<sequence length="285" mass="31578">MNYRHAFHAGNFADVFKHAILTRLLVYLCRKETPFRVIDTHAGEGIYDLSDERAEKTAEWRGGIGRLLESPPPSEVAALLEPYLALVRPLISADPPLYPGSPALAQKLTRPQDRMIFCDVHPEVIPALKARLGRDARVKIVEIDGYMALNAFVPPRERRGLVLVDPPFESKSEFEALKAALLLAVARWPTGTFAIWFPIKDPSAVAHFVSALEMELPRQGVKNVLYLRLGVAPPRPDAPLAASGLIILNPPFTLDVEARLILPYLAKTMATMGRGDVEVAWLAKH</sequence>
<feature type="binding site" evidence="1">
    <location>
        <position position="119"/>
    </location>
    <ligand>
        <name>S-adenosyl-L-methionine</name>
        <dbReference type="ChEBI" id="CHEBI:59789"/>
    </ligand>
</feature>
<keyword evidence="3" id="KW-1185">Reference proteome</keyword>
<feature type="active site" description="Proton acceptor" evidence="1">
    <location>
        <position position="165"/>
    </location>
</feature>
<keyword evidence="1" id="KW-0694">RNA-binding</keyword>
<dbReference type="EMBL" id="QUMO01000002">
    <property type="protein sequence ID" value="REF87514.1"/>
    <property type="molecule type" value="Genomic_DNA"/>
</dbReference>
<dbReference type="PANTHER" id="PTHR37426:SF1">
    <property type="entry name" value="RIBOSOMAL RNA LARGE SUBUNIT METHYLTRANSFERASE J"/>
    <property type="match status" value="1"/>
</dbReference>
<comment type="function">
    <text evidence="1">Specifically methylates the adenine in position 2030 of 23S rRNA.</text>
</comment>
<feature type="binding site" evidence="1">
    <location>
        <position position="165"/>
    </location>
    <ligand>
        <name>S-adenosyl-L-methionine</name>
        <dbReference type="ChEBI" id="CHEBI:59789"/>
    </ligand>
</feature>
<keyword evidence="1" id="KW-0698">rRNA processing</keyword>
<feature type="binding site" evidence="1">
    <location>
        <position position="18"/>
    </location>
    <ligand>
        <name>S-adenosyl-L-methionine</name>
        <dbReference type="ChEBI" id="CHEBI:59789"/>
    </ligand>
</feature>
<feature type="site" description="Interaction with substrate rRNA" evidence="1">
    <location>
        <position position="3"/>
    </location>
</feature>
<proteinExistence type="inferred from homology"/>
<keyword evidence="1" id="KW-0949">S-adenosyl-L-methionine</keyword>
<dbReference type="Gene3D" id="3.40.50.150">
    <property type="entry name" value="Vaccinia Virus protein VP39"/>
    <property type="match status" value="1"/>
</dbReference>